<evidence type="ECO:0000256" key="3">
    <source>
        <dbReference type="ARBA" id="ARBA00022295"/>
    </source>
</evidence>
<evidence type="ECO:0000313" key="6">
    <source>
        <dbReference type="EMBL" id="KAJ2752815.1"/>
    </source>
</evidence>
<keyword evidence="5" id="KW-0458">Lysosome</keyword>
<evidence type="ECO:0000313" key="7">
    <source>
        <dbReference type="Proteomes" id="UP001140011"/>
    </source>
</evidence>
<dbReference type="Proteomes" id="UP001140011">
    <property type="component" value="Unassembled WGS sequence"/>
</dbReference>
<gene>
    <name evidence="6" type="ORF">GGI19_003564</name>
</gene>
<dbReference type="Pfam" id="PF16088">
    <property type="entry name" value="BORCS7"/>
    <property type="match status" value="1"/>
</dbReference>
<dbReference type="InterPro" id="IPR032143">
    <property type="entry name" value="BORCS7"/>
</dbReference>
<evidence type="ECO:0000256" key="5">
    <source>
        <dbReference type="ARBA" id="ARBA00023228"/>
    </source>
</evidence>
<dbReference type="OrthoDB" id="5567844at2759"/>
<keyword evidence="4" id="KW-0472">Membrane</keyword>
<dbReference type="EMBL" id="JANBUH010000245">
    <property type="protein sequence ID" value="KAJ2752815.1"/>
    <property type="molecule type" value="Genomic_DNA"/>
</dbReference>
<name>A0A9W8GXX3_9FUNG</name>
<proteinExistence type="inferred from homology"/>
<comment type="subcellular location">
    <subcellularLocation>
        <location evidence="1">Lysosome membrane</location>
    </subcellularLocation>
</comment>
<evidence type="ECO:0000256" key="2">
    <source>
        <dbReference type="ARBA" id="ARBA00005433"/>
    </source>
</evidence>
<protein>
    <recommendedName>
        <fullName evidence="3">BLOC-1-related complex subunit 7</fullName>
    </recommendedName>
</protein>
<organism evidence="6 7">
    <name type="scientific">Coemansia pectinata</name>
    <dbReference type="NCBI Taxonomy" id="1052879"/>
    <lineage>
        <taxon>Eukaryota</taxon>
        <taxon>Fungi</taxon>
        <taxon>Fungi incertae sedis</taxon>
        <taxon>Zoopagomycota</taxon>
        <taxon>Kickxellomycotina</taxon>
        <taxon>Kickxellomycetes</taxon>
        <taxon>Kickxellales</taxon>
        <taxon>Kickxellaceae</taxon>
        <taxon>Coemansia</taxon>
    </lineage>
</organism>
<keyword evidence="7" id="KW-1185">Reference proteome</keyword>
<reference evidence="6" key="1">
    <citation type="submission" date="2022-07" db="EMBL/GenBank/DDBJ databases">
        <title>Phylogenomic reconstructions and comparative analyses of Kickxellomycotina fungi.</title>
        <authorList>
            <person name="Reynolds N.K."/>
            <person name="Stajich J.E."/>
            <person name="Barry K."/>
            <person name="Grigoriev I.V."/>
            <person name="Crous P."/>
            <person name="Smith M.E."/>
        </authorList>
    </citation>
    <scope>NUCLEOTIDE SEQUENCE</scope>
    <source>
        <strain evidence="6">BCRC 34297</strain>
    </source>
</reference>
<evidence type="ECO:0000256" key="4">
    <source>
        <dbReference type="ARBA" id="ARBA00023136"/>
    </source>
</evidence>
<dbReference type="AlphaFoldDB" id="A0A9W8GXX3"/>
<sequence length="102" mass="10795">MSGRATAVDEAQSDIREHAQAVVNELGSLAQEASGGSELRDAIMRAAKLTASLDPCIRETQQALAAAQMGATKLAERTDEANEQWKSLAKTIDIIKVASAEL</sequence>
<accession>A0A9W8GXX3</accession>
<comment type="similarity">
    <text evidence="2">Belongs to the BORCS7 family.</text>
</comment>
<comment type="caution">
    <text evidence="6">The sequence shown here is derived from an EMBL/GenBank/DDBJ whole genome shotgun (WGS) entry which is preliminary data.</text>
</comment>
<evidence type="ECO:0000256" key="1">
    <source>
        <dbReference type="ARBA" id="ARBA00004656"/>
    </source>
</evidence>